<comment type="caution">
    <text evidence="2">The sequence shown here is derived from an EMBL/GenBank/DDBJ whole genome shotgun (WGS) entry which is preliminary data.</text>
</comment>
<dbReference type="AlphaFoldDB" id="A0A8H7NTS8"/>
<gene>
    <name evidence="2" type="ORF">IEO21_09820</name>
</gene>
<dbReference type="EMBL" id="JADOXO010000552">
    <property type="protein sequence ID" value="KAF9802815.1"/>
    <property type="molecule type" value="Genomic_DNA"/>
</dbReference>
<evidence type="ECO:0000256" key="1">
    <source>
        <dbReference type="SAM" id="MobiDB-lite"/>
    </source>
</evidence>
<organism evidence="2 3">
    <name type="scientific">Rhodonia placenta</name>
    <dbReference type="NCBI Taxonomy" id="104341"/>
    <lineage>
        <taxon>Eukaryota</taxon>
        <taxon>Fungi</taxon>
        <taxon>Dikarya</taxon>
        <taxon>Basidiomycota</taxon>
        <taxon>Agaricomycotina</taxon>
        <taxon>Agaricomycetes</taxon>
        <taxon>Polyporales</taxon>
        <taxon>Adustoporiaceae</taxon>
        <taxon>Rhodonia</taxon>
    </lineage>
</organism>
<proteinExistence type="predicted"/>
<reference evidence="2" key="2">
    <citation type="journal article" name="Front. Microbiol.">
        <title>Degradative Capacity of Two Strains of Rhodonia placenta: From Phenotype to Genotype.</title>
        <authorList>
            <person name="Kolle M."/>
            <person name="Horta M.A.C."/>
            <person name="Nowrousian M."/>
            <person name="Ohm R.A."/>
            <person name="Benz J.P."/>
            <person name="Pilgard A."/>
        </authorList>
    </citation>
    <scope>NUCLEOTIDE SEQUENCE</scope>
    <source>
        <strain evidence="2">FPRL280</strain>
    </source>
</reference>
<dbReference type="Proteomes" id="UP000639403">
    <property type="component" value="Unassembled WGS sequence"/>
</dbReference>
<evidence type="ECO:0000313" key="2">
    <source>
        <dbReference type="EMBL" id="KAF9802815.1"/>
    </source>
</evidence>
<sequence>MTLQVLEDIISDDSSYNANGNLRLPDVAQIFMEMKDTIRSLEGNGGTSEEYCELLRVYKEVLERDRIKNDPNCRLLRDMLQDRLDQMEGKLTGIPLSSSKGKAPLRAALPFVFDKFVIVRYGVPRSNDNAGPSKRARCDSGASGGSKSDGRPQRKKGRGQSRATSDGFIPEVRRPSVDETEGQGGDSFEGALAEFVDVKMNILGTREGDGGGETDNVQDTTADATVNAAATATDRDLNEEDENEEESDGEPGPDADTDVEGQDSDDSPLVASAARRAIAHVKILTHELDCLKAKENVVYDAFEELQTCVSRCLQNRQRTYKKNYVRVQKLMNLQKFEAVAEAVTAAELGTDFSSVVFYLWNVFQNTIERQERILQLMNGFGDVVLPDKSTFPAQAATAFAERVAFRSLCDVTERAGVTWGTRDPEEACDNRALKETRFEWVDPLPERLRTGIVADRQVPLKRVGVFLWPKDGSEVPYFSTIQTFREERLGLTRCGQSRGQGHGALYLRAGPDLFTRNCSGSKREYSFLVPCTRGSCFEVW</sequence>
<feature type="region of interest" description="Disordered" evidence="1">
    <location>
        <begin position="128"/>
        <end position="187"/>
    </location>
</feature>
<accession>A0A8H7NTS8</accession>
<feature type="compositionally biased region" description="Acidic residues" evidence="1">
    <location>
        <begin position="237"/>
        <end position="266"/>
    </location>
</feature>
<name>A0A8H7NTS8_9APHY</name>
<reference evidence="2" key="1">
    <citation type="submission" date="2020-11" db="EMBL/GenBank/DDBJ databases">
        <authorList>
            <person name="Koelle M."/>
            <person name="Horta M.A.C."/>
            <person name="Nowrousian M."/>
            <person name="Ohm R.A."/>
            <person name="Benz P."/>
            <person name="Pilgard A."/>
        </authorList>
    </citation>
    <scope>NUCLEOTIDE SEQUENCE</scope>
    <source>
        <strain evidence="2">FPRL280</strain>
    </source>
</reference>
<protein>
    <submittedName>
        <fullName evidence="2">Uncharacterized protein</fullName>
    </submittedName>
</protein>
<feature type="region of interest" description="Disordered" evidence="1">
    <location>
        <begin position="230"/>
        <end position="267"/>
    </location>
</feature>
<evidence type="ECO:0000313" key="3">
    <source>
        <dbReference type="Proteomes" id="UP000639403"/>
    </source>
</evidence>
<feature type="region of interest" description="Disordered" evidence="1">
    <location>
        <begin position="204"/>
        <end position="223"/>
    </location>
</feature>